<dbReference type="RefSeq" id="WP_105726894.1">
    <property type="nucleotide sequence ID" value="NZ_PVBS01000002.1"/>
</dbReference>
<evidence type="ECO:0000313" key="3">
    <source>
        <dbReference type="Proteomes" id="UP000238642"/>
    </source>
</evidence>
<dbReference type="OrthoDB" id="1494037at2"/>
<accession>A0A2S9JNF8</accession>
<keyword evidence="3" id="KW-1185">Reference proteome</keyword>
<dbReference type="AlphaFoldDB" id="A0A2S9JNF8"/>
<feature type="transmembrane region" description="Helical" evidence="1">
    <location>
        <begin position="82"/>
        <end position="101"/>
    </location>
</feature>
<evidence type="ECO:0000256" key="1">
    <source>
        <dbReference type="SAM" id="Phobius"/>
    </source>
</evidence>
<feature type="transmembrane region" description="Helical" evidence="1">
    <location>
        <begin position="21"/>
        <end position="40"/>
    </location>
</feature>
<proteinExistence type="predicted"/>
<comment type="caution">
    <text evidence="2">The sequence shown here is derived from an EMBL/GenBank/DDBJ whole genome shotgun (WGS) entry which is preliminary data.</text>
</comment>
<sequence length="181" mass="20346">MKNRVVNIPKPLWKLHGKQTYKQDLVMTYLIAVIVMLVNLKAGSELVLWKVIVVAILSMDIGGGVVSNFTRGTINYYRESKLSPYLFVWFHLLQAFALAFIYQVSFFPISLAMITAMIGASVAIAFHRTAMQRQISVFFFALVVLLLSLFPEVPIPAKTLTLLMSFKLLAGFSAHYGKPIE</sequence>
<protein>
    <submittedName>
        <fullName evidence="2">Uncharacterized protein</fullName>
    </submittedName>
</protein>
<keyword evidence="1" id="KW-0472">Membrane</keyword>
<name>A0A2S9JNF8_9SPHI</name>
<gene>
    <name evidence="2" type="ORF">C5749_14720</name>
</gene>
<dbReference type="Proteomes" id="UP000238642">
    <property type="component" value="Unassembled WGS sequence"/>
</dbReference>
<evidence type="ECO:0000313" key="2">
    <source>
        <dbReference type="EMBL" id="PRD54683.1"/>
    </source>
</evidence>
<dbReference type="EMBL" id="PVBS01000002">
    <property type="protein sequence ID" value="PRD54683.1"/>
    <property type="molecule type" value="Genomic_DNA"/>
</dbReference>
<feature type="transmembrane region" description="Helical" evidence="1">
    <location>
        <begin position="46"/>
        <end position="70"/>
    </location>
</feature>
<keyword evidence="1" id="KW-1133">Transmembrane helix</keyword>
<feature type="transmembrane region" description="Helical" evidence="1">
    <location>
        <begin position="138"/>
        <end position="157"/>
    </location>
</feature>
<organism evidence="2 3">
    <name type="scientific">Sphingobacterium gobiense</name>
    <dbReference type="NCBI Taxonomy" id="1382456"/>
    <lineage>
        <taxon>Bacteria</taxon>
        <taxon>Pseudomonadati</taxon>
        <taxon>Bacteroidota</taxon>
        <taxon>Sphingobacteriia</taxon>
        <taxon>Sphingobacteriales</taxon>
        <taxon>Sphingobacteriaceae</taxon>
        <taxon>Sphingobacterium</taxon>
    </lineage>
</organism>
<feature type="transmembrane region" description="Helical" evidence="1">
    <location>
        <begin position="107"/>
        <end position="126"/>
    </location>
</feature>
<reference evidence="2 3" key="1">
    <citation type="submission" date="2018-02" db="EMBL/GenBank/DDBJ databases">
        <title>The draft genome of Sphingobacterium gobiense H7.</title>
        <authorList>
            <person name="Li L."/>
            <person name="Liu L."/>
            <person name="Zhang X."/>
            <person name="Wang T."/>
            <person name="Liang L."/>
        </authorList>
    </citation>
    <scope>NUCLEOTIDE SEQUENCE [LARGE SCALE GENOMIC DNA]</scope>
    <source>
        <strain evidence="2 3">ACCC 05757</strain>
    </source>
</reference>
<keyword evidence="1" id="KW-0812">Transmembrane</keyword>